<dbReference type="InterPro" id="IPR050228">
    <property type="entry name" value="Carboxylesterase_BioH"/>
</dbReference>
<dbReference type="PRINTS" id="PR00412">
    <property type="entry name" value="EPOXHYDRLASE"/>
</dbReference>
<evidence type="ECO:0000313" key="3">
    <source>
        <dbReference type="EMBL" id="ADI58680.1"/>
    </source>
</evidence>
<evidence type="ECO:0000256" key="1">
    <source>
        <dbReference type="SAM" id="MobiDB-lite"/>
    </source>
</evidence>
<feature type="domain" description="AB hydrolase-1" evidence="2">
    <location>
        <begin position="30"/>
        <end position="261"/>
    </location>
</feature>
<dbReference type="EMBL" id="GQ926890">
    <property type="protein sequence ID" value="ADI58680.1"/>
    <property type="molecule type" value="Genomic_DNA"/>
</dbReference>
<dbReference type="PANTHER" id="PTHR43194">
    <property type="entry name" value="HYDROLASE ALPHA/BETA FOLD FAMILY"/>
    <property type="match status" value="1"/>
</dbReference>
<sequence length="312" mass="33627">MADEIIRTLSVDGLRYRYRILRQPSPRTEPVIILGGALQGMYGWPQMDDHLGPLASVVTADLPGMGDADLLPPGAGDDVLHAAVTGIIDDLNVERANLFGFSYGTSIAFGCAQQHPGRIARLMLGGVPAHITDEQRDRWGRAVDRLETGDLEGLAGLAAGVLMCQDPEREVHRSELARRYVRRSFLYALTNSPHAALSLHRALGHRPDFSGGLSGVPALVFAGEHDTVTSPERQRAFAATIEGSRFVTIGESDHWVVLERPDDVADLAARFFTDRPLEPAPGLGPVRTHPAALPGQSRTSPAPAGRDFADTP</sequence>
<organism evidence="3">
    <name type="scientific">Streptomyces nodosus subsp. asukaensis</name>
    <dbReference type="NCBI Taxonomy" id="222892"/>
    <lineage>
        <taxon>Bacteria</taxon>
        <taxon>Bacillati</taxon>
        <taxon>Actinomycetota</taxon>
        <taxon>Actinomycetes</taxon>
        <taxon>Kitasatosporales</taxon>
        <taxon>Streptomycetaceae</taxon>
        <taxon>Streptomyces</taxon>
    </lineage>
</organism>
<dbReference type="SUPFAM" id="SSF53474">
    <property type="entry name" value="alpha/beta-Hydrolases"/>
    <property type="match status" value="1"/>
</dbReference>
<dbReference type="Pfam" id="PF00561">
    <property type="entry name" value="Abhydrolase_1"/>
    <property type="match status" value="1"/>
</dbReference>
<reference evidence="3" key="1">
    <citation type="journal article" date="2010" name="J. Biol. Chem.">
        <title>Biochemical and genetic insights into asukamycin biosynthesis.</title>
        <authorList>
            <person name="Rui Z."/>
            <person name="Petrickova K."/>
            <person name="Skanta F."/>
            <person name="Pospisil S."/>
            <person name="Yang Y."/>
            <person name="Chen C.Y."/>
            <person name="Tsai S.F."/>
            <person name="Floss H.G."/>
            <person name="Petricek M."/>
            <person name="Yu T.W."/>
        </authorList>
    </citation>
    <scope>NUCLEOTIDE SEQUENCE</scope>
    <source>
        <strain evidence="3">ATCC 29757</strain>
    </source>
</reference>
<dbReference type="AlphaFoldDB" id="D7P5U0"/>
<accession>D7P5U0</accession>
<protein>
    <recommendedName>
        <fullName evidence="2">AB hydrolase-1 domain-containing protein</fullName>
    </recommendedName>
</protein>
<proteinExistence type="predicted"/>
<dbReference type="PRINTS" id="PR00111">
    <property type="entry name" value="ABHYDROLASE"/>
</dbReference>
<dbReference type="PANTHER" id="PTHR43194:SF2">
    <property type="entry name" value="PEROXISOMAL MEMBRANE PROTEIN LPX1"/>
    <property type="match status" value="1"/>
</dbReference>
<feature type="region of interest" description="Disordered" evidence="1">
    <location>
        <begin position="278"/>
        <end position="312"/>
    </location>
</feature>
<dbReference type="InterPro" id="IPR029058">
    <property type="entry name" value="AB_hydrolase_fold"/>
</dbReference>
<dbReference type="InterPro" id="IPR000073">
    <property type="entry name" value="AB_hydrolase_1"/>
</dbReference>
<evidence type="ECO:0000259" key="2">
    <source>
        <dbReference type="Pfam" id="PF00561"/>
    </source>
</evidence>
<dbReference type="InterPro" id="IPR000639">
    <property type="entry name" value="Epox_hydrolase-like"/>
</dbReference>
<name>D7P5U0_STRNS</name>
<dbReference type="Gene3D" id="3.40.50.1820">
    <property type="entry name" value="alpha/beta hydrolase"/>
    <property type="match status" value="1"/>
</dbReference>
<dbReference type="GO" id="GO:0003824">
    <property type="term" value="F:catalytic activity"/>
    <property type="evidence" value="ECO:0007669"/>
    <property type="project" value="InterPro"/>
</dbReference>